<gene>
    <name evidence="8" type="ORF">BRX40_11000</name>
</gene>
<dbReference type="SUPFAM" id="SSF88946">
    <property type="entry name" value="Sigma2 domain of RNA polymerase sigma factors"/>
    <property type="match status" value="1"/>
</dbReference>
<evidence type="ECO:0000256" key="5">
    <source>
        <dbReference type="ARBA" id="ARBA00023163"/>
    </source>
</evidence>
<keyword evidence="4" id="KW-0238">DNA-binding</keyword>
<comment type="similarity">
    <text evidence="1">Belongs to the sigma-70 factor family. ECF subfamily.</text>
</comment>
<evidence type="ECO:0000259" key="6">
    <source>
        <dbReference type="Pfam" id="PF04542"/>
    </source>
</evidence>
<name>A0A1L6JGH2_9SPHN</name>
<evidence type="ECO:0000256" key="1">
    <source>
        <dbReference type="ARBA" id="ARBA00010641"/>
    </source>
</evidence>
<dbReference type="InterPro" id="IPR039425">
    <property type="entry name" value="RNA_pol_sigma-70-like"/>
</dbReference>
<evidence type="ECO:0000313" key="8">
    <source>
        <dbReference type="EMBL" id="APR54978.1"/>
    </source>
</evidence>
<evidence type="ECO:0000256" key="3">
    <source>
        <dbReference type="ARBA" id="ARBA00023082"/>
    </source>
</evidence>
<dbReference type="KEGG" id="skr:BRX40_11000"/>
<protein>
    <submittedName>
        <fullName evidence="8">RNA polymerase subunit sigma-24</fullName>
    </submittedName>
</protein>
<dbReference type="GO" id="GO:0003677">
    <property type="term" value="F:DNA binding"/>
    <property type="evidence" value="ECO:0007669"/>
    <property type="project" value="UniProtKB-KW"/>
</dbReference>
<dbReference type="Gene3D" id="1.10.1740.10">
    <property type="match status" value="1"/>
</dbReference>
<keyword evidence="5" id="KW-0804">Transcription</keyword>
<evidence type="ECO:0000313" key="9">
    <source>
        <dbReference type="Proteomes" id="UP000185161"/>
    </source>
</evidence>
<dbReference type="STRING" id="93064.BRX40_11000"/>
<dbReference type="EMBL" id="CP018820">
    <property type="protein sequence ID" value="APR54978.1"/>
    <property type="molecule type" value="Genomic_DNA"/>
</dbReference>
<dbReference type="PANTHER" id="PTHR43133:SF8">
    <property type="entry name" value="RNA POLYMERASE SIGMA FACTOR HI_1459-RELATED"/>
    <property type="match status" value="1"/>
</dbReference>
<organism evidence="8 9">
    <name type="scientific">Sphingomonas koreensis</name>
    <dbReference type="NCBI Taxonomy" id="93064"/>
    <lineage>
        <taxon>Bacteria</taxon>
        <taxon>Pseudomonadati</taxon>
        <taxon>Pseudomonadota</taxon>
        <taxon>Alphaproteobacteria</taxon>
        <taxon>Sphingomonadales</taxon>
        <taxon>Sphingomonadaceae</taxon>
        <taxon>Sphingomonas</taxon>
    </lineage>
</organism>
<dbReference type="NCBIfam" id="TIGR02937">
    <property type="entry name" value="sigma70-ECF"/>
    <property type="match status" value="1"/>
</dbReference>
<evidence type="ECO:0000256" key="4">
    <source>
        <dbReference type="ARBA" id="ARBA00023125"/>
    </source>
</evidence>
<dbReference type="PANTHER" id="PTHR43133">
    <property type="entry name" value="RNA POLYMERASE ECF-TYPE SIGMA FACTO"/>
    <property type="match status" value="1"/>
</dbReference>
<dbReference type="InterPro" id="IPR007627">
    <property type="entry name" value="RNA_pol_sigma70_r2"/>
</dbReference>
<feature type="domain" description="RNA polymerase sigma factor 70 region 4 type 2" evidence="7">
    <location>
        <begin position="101"/>
        <end position="146"/>
    </location>
</feature>
<evidence type="ECO:0000259" key="7">
    <source>
        <dbReference type="Pfam" id="PF08281"/>
    </source>
</evidence>
<keyword evidence="2" id="KW-0805">Transcription regulation</keyword>
<dbReference type="InterPro" id="IPR014284">
    <property type="entry name" value="RNA_pol_sigma-70_dom"/>
</dbReference>
<dbReference type="InterPro" id="IPR013324">
    <property type="entry name" value="RNA_pol_sigma_r3/r4-like"/>
</dbReference>
<dbReference type="Proteomes" id="UP000185161">
    <property type="component" value="Chromosome"/>
</dbReference>
<reference evidence="9" key="1">
    <citation type="submission" date="2016-12" db="EMBL/GenBank/DDBJ databases">
        <title>Whole genome sequencing of Sphingomonas sp. ABOJV.</title>
        <authorList>
            <person name="Conlan S."/>
            <person name="Thomas P.J."/>
            <person name="Mullikin J."/>
            <person name="Palmore T.N."/>
            <person name="Frank K.M."/>
            <person name="Segre J.A."/>
        </authorList>
    </citation>
    <scope>NUCLEOTIDE SEQUENCE [LARGE SCALE GENOMIC DNA]</scope>
    <source>
        <strain evidence="9">ABOJV</strain>
    </source>
</reference>
<dbReference type="Pfam" id="PF08281">
    <property type="entry name" value="Sigma70_r4_2"/>
    <property type="match status" value="1"/>
</dbReference>
<dbReference type="SUPFAM" id="SSF88659">
    <property type="entry name" value="Sigma3 and sigma4 domains of RNA polymerase sigma factors"/>
    <property type="match status" value="1"/>
</dbReference>
<dbReference type="InterPro" id="IPR036388">
    <property type="entry name" value="WH-like_DNA-bd_sf"/>
</dbReference>
<dbReference type="InterPro" id="IPR013249">
    <property type="entry name" value="RNA_pol_sigma70_r4_t2"/>
</dbReference>
<dbReference type="InterPro" id="IPR013325">
    <property type="entry name" value="RNA_pol_sigma_r2"/>
</dbReference>
<dbReference type="GO" id="GO:0016987">
    <property type="term" value="F:sigma factor activity"/>
    <property type="evidence" value="ECO:0007669"/>
    <property type="project" value="UniProtKB-KW"/>
</dbReference>
<accession>A0A1L6JGH2</accession>
<dbReference type="GeneID" id="44133090"/>
<evidence type="ECO:0000256" key="2">
    <source>
        <dbReference type="ARBA" id="ARBA00023015"/>
    </source>
</evidence>
<feature type="domain" description="RNA polymerase sigma-70 region 2" evidence="6">
    <location>
        <begin position="7"/>
        <end position="69"/>
    </location>
</feature>
<dbReference type="Gene3D" id="1.10.10.10">
    <property type="entry name" value="Winged helix-like DNA-binding domain superfamily/Winged helix DNA-binding domain"/>
    <property type="match status" value="1"/>
</dbReference>
<dbReference type="Pfam" id="PF04542">
    <property type="entry name" value="Sigma70_r2"/>
    <property type="match status" value="1"/>
</dbReference>
<dbReference type="GO" id="GO:0006352">
    <property type="term" value="P:DNA-templated transcription initiation"/>
    <property type="evidence" value="ECO:0007669"/>
    <property type="project" value="InterPro"/>
</dbReference>
<dbReference type="AlphaFoldDB" id="A0A1L6JGH2"/>
<keyword evidence="3" id="KW-0731">Sigma factor</keyword>
<sequence>MARQVMPHEADVRAWLLRSRAAPDDADELIQEAYCRLAMLDSVDHIGRPDAYFFSIVRNLYVRRLKRARVVPFETIAAIESYSADEAPSPEREAGGRLEVERVLALIARLPERCRQIVQMRRIEGLSQKEIASRLGVTEKVVEKQVWQGIRAVQALWQAADAEAEARIDAAEKTRVSKWRK</sequence>
<keyword evidence="9" id="KW-1185">Reference proteome</keyword>
<proteinExistence type="inferred from homology"/>
<dbReference type="RefSeq" id="WP_066576402.1">
    <property type="nucleotide sequence ID" value="NZ_CP018820.1"/>
</dbReference>